<keyword evidence="1 4" id="KW-0963">Cytoplasm</keyword>
<dbReference type="Proteomes" id="UP000244912">
    <property type="component" value="Unassembled WGS sequence"/>
</dbReference>
<dbReference type="EMBL" id="ONZF01000003">
    <property type="protein sequence ID" value="SPJ24061.1"/>
    <property type="molecule type" value="Genomic_DNA"/>
</dbReference>
<dbReference type="RefSeq" id="WP_108893904.1">
    <property type="nucleotide sequence ID" value="NZ_ONZF01000003.1"/>
</dbReference>
<evidence type="ECO:0000256" key="3">
    <source>
        <dbReference type="ARBA" id="ARBA00023315"/>
    </source>
</evidence>
<organism evidence="5 6">
    <name type="scientific">Palleronia abyssalis</name>
    <dbReference type="NCBI Taxonomy" id="1501240"/>
    <lineage>
        <taxon>Bacteria</taxon>
        <taxon>Pseudomonadati</taxon>
        <taxon>Pseudomonadota</taxon>
        <taxon>Alphaproteobacteria</taxon>
        <taxon>Rhodobacterales</taxon>
        <taxon>Roseobacteraceae</taxon>
        <taxon>Palleronia</taxon>
    </lineage>
</organism>
<dbReference type="InterPro" id="IPR004616">
    <property type="entry name" value="Leu/Phe-tRNA_Trfase"/>
</dbReference>
<evidence type="ECO:0000313" key="5">
    <source>
        <dbReference type="EMBL" id="SPJ24061.1"/>
    </source>
</evidence>
<reference evidence="5 6" key="1">
    <citation type="submission" date="2018-03" db="EMBL/GenBank/DDBJ databases">
        <authorList>
            <person name="Keele B.F."/>
        </authorList>
    </citation>
    <scope>NUCLEOTIDE SEQUENCE [LARGE SCALE GENOMIC DNA]</scope>
    <source>
        <strain evidence="5 6">CECT 8504</strain>
    </source>
</reference>
<dbReference type="InterPro" id="IPR042203">
    <property type="entry name" value="Leu/Phe-tRNA_Trfase_C"/>
</dbReference>
<dbReference type="HAMAP" id="MF_00688">
    <property type="entry name" value="Leu_Phe_trans"/>
    <property type="match status" value="1"/>
</dbReference>
<comment type="similarity">
    <text evidence="4">Belongs to the L/F-transferase family.</text>
</comment>
<evidence type="ECO:0000313" key="6">
    <source>
        <dbReference type="Proteomes" id="UP000244912"/>
    </source>
</evidence>
<dbReference type="NCBIfam" id="TIGR00667">
    <property type="entry name" value="aat"/>
    <property type="match status" value="1"/>
</dbReference>
<comment type="catalytic activity">
    <reaction evidence="4">
        <text>L-phenylalanyl-tRNA(Phe) + an N-terminal L-alpha-aminoacyl-[protein] = an N-terminal L-phenylalanyl-L-alpha-aminoacyl-[protein] + tRNA(Phe)</text>
        <dbReference type="Rhea" id="RHEA:43632"/>
        <dbReference type="Rhea" id="RHEA-COMP:9668"/>
        <dbReference type="Rhea" id="RHEA-COMP:9699"/>
        <dbReference type="Rhea" id="RHEA-COMP:10636"/>
        <dbReference type="Rhea" id="RHEA-COMP:10637"/>
        <dbReference type="ChEBI" id="CHEBI:78442"/>
        <dbReference type="ChEBI" id="CHEBI:78531"/>
        <dbReference type="ChEBI" id="CHEBI:78597"/>
        <dbReference type="ChEBI" id="CHEBI:83561"/>
        <dbReference type="EC" id="2.3.2.6"/>
    </reaction>
</comment>
<dbReference type="Gene3D" id="3.40.630.70">
    <property type="entry name" value="Leucyl/phenylalanyl-tRNA-protein transferase, C-terminal domain"/>
    <property type="match status" value="1"/>
</dbReference>
<dbReference type="FunFam" id="3.40.630.70:FF:000001">
    <property type="entry name" value="Leucyl/phenylalanyl-tRNA--protein transferase"/>
    <property type="match status" value="1"/>
</dbReference>
<dbReference type="EC" id="2.3.2.6" evidence="4"/>
<proteinExistence type="inferred from homology"/>
<comment type="catalytic activity">
    <reaction evidence="4">
        <text>N-terminal L-arginyl-[protein] + L-leucyl-tRNA(Leu) = N-terminal L-leucyl-L-arginyl-[protein] + tRNA(Leu) + H(+)</text>
        <dbReference type="Rhea" id="RHEA:50416"/>
        <dbReference type="Rhea" id="RHEA-COMP:9613"/>
        <dbReference type="Rhea" id="RHEA-COMP:9622"/>
        <dbReference type="Rhea" id="RHEA-COMP:12672"/>
        <dbReference type="Rhea" id="RHEA-COMP:12673"/>
        <dbReference type="ChEBI" id="CHEBI:15378"/>
        <dbReference type="ChEBI" id="CHEBI:64719"/>
        <dbReference type="ChEBI" id="CHEBI:78442"/>
        <dbReference type="ChEBI" id="CHEBI:78494"/>
        <dbReference type="ChEBI" id="CHEBI:133044"/>
        <dbReference type="EC" id="2.3.2.6"/>
    </reaction>
</comment>
<name>A0A2R8BV73_9RHOB</name>
<dbReference type="PANTHER" id="PTHR30098">
    <property type="entry name" value="LEUCYL/PHENYLALANYL-TRNA--PROTEIN TRANSFERASE"/>
    <property type="match status" value="1"/>
</dbReference>
<comment type="subcellular location">
    <subcellularLocation>
        <location evidence="4">Cytoplasm</location>
    </subcellularLocation>
</comment>
<dbReference type="AlphaFoldDB" id="A0A2R8BV73"/>
<keyword evidence="3 4" id="KW-0012">Acyltransferase</keyword>
<evidence type="ECO:0000256" key="1">
    <source>
        <dbReference type="ARBA" id="ARBA00022490"/>
    </source>
</evidence>
<dbReference type="GO" id="GO:0030163">
    <property type="term" value="P:protein catabolic process"/>
    <property type="evidence" value="ECO:0007669"/>
    <property type="project" value="UniProtKB-UniRule"/>
</dbReference>
<dbReference type="PANTHER" id="PTHR30098:SF2">
    <property type="entry name" value="LEUCYL_PHENYLALANYL-TRNA--PROTEIN TRANSFERASE"/>
    <property type="match status" value="1"/>
</dbReference>
<dbReference type="Pfam" id="PF03588">
    <property type="entry name" value="Leu_Phe_trans"/>
    <property type="match status" value="1"/>
</dbReference>
<dbReference type="GO" id="GO:0008914">
    <property type="term" value="F:leucyl-tRNA--protein transferase activity"/>
    <property type="evidence" value="ECO:0007669"/>
    <property type="project" value="UniProtKB-UniRule"/>
</dbReference>
<sequence length="214" mass="23786">MRAPEVTPDLVLAAYARGIFPMAEGRDSAQIFWVDPRFRGILPLQGFHVSRSLRRRMRAQPFAITFDSDFPGVLAGCADRDETWINPEIAALYLALFEAGHAHSIELWDGDILAGGVYGVTIGGAFFGESMFSRRTDASKIALAYLVDRLRHSGFTLFDTQFITPHLESLGAVEIPRSEYHLRLAQAMRTQAIFDAESPVDPADQVVQRITQTS</sequence>
<dbReference type="InterPro" id="IPR016181">
    <property type="entry name" value="Acyl_CoA_acyltransferase"/>
</dbReference>
<comment type="function">
    <text evidence="4">Functions in the N-end rule pathway of protein degradation where it conjugates Leu, Phe and, less efficiently, Met from aminoacyl-tRNAs to the N-termini of proteins containing an N-terminal arginine or lysine.</text>
</comment>
<keyword evidence="6" id="KW-1185">Reference proteome</keyword>
<evidence type="ECO:0000256" key="4">
    <source>
        <dbReference type="HAMAP-Rule" id="MF_00688"/>
    </source>
</evidence>
<gene>
    <name evidence="4 5" type="primary">aat</name>
    <name evidence="5" type="ORF">PAA8504_01886</name>
</gene>
<protein>
    <recommendedName>
        <fullName evidence="4">Leucyl/phenylalanyl-tRNA--protein transferase</fullName>
        <ecNumber evidence="4">2.3.2.6</ecNumber>
    </recommendedName>
    <alternativeName>
        <fullName evidence="4">L/F-transferase</fullName>
    </alternativeName>
    <alternativeName>
        <fullName evidence="4">Leucyltransferase</fullName>
    </alternativeName>
    <alternativeName>
        <fullName evidence="4">Phenyalanyltransferase</fullName>
    </alternativeName>
</protein>
<accession>A0A2R8BV73</accession>
<keyword evidence="2 4" id="KW-0808">Transferase</keyword>
<dbReference type="SUPFAM" id="SSF55729">
    <property type="entry name" value="Acyl-CoA N-acyltransferases (Nat)"/>
    <property type="match status" value="1"/>
</dbReference>
<evidence type="ECO:0000256" key="2">
    <source>
        <dbReference type="ARBA" id="ARBA00022679"/>
    </source>
</evidence>
<dbReference type="GO" id="GO:0005737">
    <property type="term" value="C:cytoplasm"/>
    <property type="evidence" value="ECO:0007669"/>
    <property type="project" value="UniProtKB-SubCell"/>
</dbReference>
<comment type="catalytic activity">
    <reaction evidence="4">
        <text>N-terminal L-lysyl-[protein] + L-leucyl-tRNA(Leu) = N-terminal L-leucyl-L-lysyl-[protein] + tRNA(Leu) + H(+)</text>
        <dbReference type="Rhea" id="RHEA:12340"/>
        <dbReference type="Rhea" id="RHEA-COMP:9613"/>
        <dbReference type="Rhea" id="RHEA-COMP:9622"/>
        <dbReference type="Rhea" id="RHEA-COMP:12670"/>
        <dbReference type="Rhea" id="RHEA-COMP:12671"/>
        <dbReference type="ChEBI" id="CHEBI:15378"/>
        <dbReference type="ChEBI" id="CHEBI:65249"/>
        <dbReference type="ChEBI" id="CHEBI:78442"/>
        <dbReference type="ChEBI" id="CHEBI:78494"/>
        <dbReference type="ChEBI" id="CHEBI:133043"/>
        <dbReference type="EC" id="2.3.2.6"/>
    </reaction>
</comment>
<dbReference type="OrthoDB" id="9790282at2"/>